<evidence type="ECO:0000313" key="2">
    <source>
        <dbReference type="EMBL" id="CAG8958063.1"/>
    </source>
</evidence>
<reference evidence="2" key="1">
    <citation type="submission" date="2021-07" db="EMBL/GenBank/DDBJ databases">
        <authorList>
            <person name="Durling M."/>
        </authorList>
    </citation>
    <scope>NUCLEOTIDE SEQUENCE</scope>
</reference>
<protein>
    <submittedName>
        <fullName evidence="2">Uncharacterized protein</fullName>
    </submittedName>
</protein>
<dbReference type="Proteomes" id="UP000696280">
    <property type="component" value="Unassembled WGS sequence"/>
</dbReference>
<feature type="compositionally biased region" description="Pro residues" evidence="1">
    <location>
        <begin position="1"/>
        <end position="12"/>
    </location>
</feature>
<dbReference type="AlphaFoldDB" id="A0A9N9L4P5"/>
<feature type="region of interest" description="Disordered" evidence="1">
    <location>
        <begin position="250"/>
        <end position="271"/>
    </location>
</feature>
<evidence type="ECO:0000256" key="1">
    <source>
        <dbReference type="SAM" id="MobiDB-lite"/>
    </source>
</evidence>
<evidence type="ECO:0000313" key="3">
    <source>
        <dbReference type="Proteomes" id="UP000696280"/>
    </source>
</evidence>
<sequence length="271" mass="29956">MSTPLPPSPGHHPPAHIHSTQAGDLLPCQRQQPHESPGLQLRGMAWRGMAKRWLEDRHAHAHAHALALVAAVIRHREPPSHSYHNLLLSNLSIDPRRDHPPAASSPTTQLPPTTPLGYSENHYSFLLQLQPDIQASHPATTYYILPYPLPRPDTKIIALYAVRDGPFYIILRGRLTDSSSRTGRRSLPRLHLNRSATDTNGACTARSCINVPACSRLPDCLVAGPVTKRGTSKQPDSQTDMMISREVQSFNMGRGAYDTTDLPKPPPPKPR</sequence>
<name>A0A9N9L4P5_9HELO</name>
<comment type="caution">
    <text evidence="2">The sequence shown here is derived from an EMBL/GenBank/DDBJ whole genome shotgun (WGS) entry which is preliminary data.</text>
</comment>
<gene>
    <name evidence="2" type="ORF">HYFRA_00000407</name>
</gene>
<keyword evidence="3" id="KW-1185">Reference proteome</keyword>
<accession>A0A9N9L4P5</accession>
<proteinExistence type="predicted"/>
<feature type="region of interest" description="Disordered" evidence="1">
    <location>
        <begin position="1"/>
        <end position="20"/>
    </location>
</feature>
<organism evidence="2 3">
    <name type="scientific">Hymenoscyphus fraxineus</name>
    <dbReference type="NCBI Taxonomy" id="746836"/>
    <lineage>
        <taxon>Eukaryota</taxon>
        <taxon>Fungi</taxon>
        <taxon>Dikarya</taxon>
        <taxon>Ascomycota</taxon>
        <taxon>Pezizomycotina</taxon>
        <taxon>Leotiomycetes</taxon>
        <taxon>Helotiales</taxon>
        <taxon>Helotiaceae</taxon>
        <taxon>Hymenoscyphus</taxon>
    </lineage>
</organism>
<dbReference type="EMBL" id="CAJVRL010000081">
    <property type="protein sequence ID" value="CAG8958063.1"/>
    <property type="molecule type" value="Genomic_DNA"/>
</dbReference>